<keyword evidence="1" id="KW-0472">Membrane</keyword>
<dbReference type="SUPFAM" id="SSF56801">
    <property type="entry name" value="Acetyl-CoA synthetase-like"/>
    <property type="match status" value="1"/>
</dbReference>
<dbReference type="CDD" id="cd04433">
    <property type="entry name" value="AFD_class_I"/>
    <property type="match status" value="1"/>
</dbReference>
<sequence length="509" mass="54970">MNKLQLLRQTGVLSAKGLLALIKSIMANGISLTALLGYAAARYPERTAVHDDDEALTYAELYSRTRRLAAALKYRHGLGPGQKVALCCRNHKGLLTALFACAYTGADLFLINTEIAPEKLGALAGKHAFNLMIYDSELKPLIAACGYRGNQLPVDDAHFNACSSVQGADSLPARVAYGPGSITVLTGGSTGAFKSASRKPSLSAFLNPLFTLLDKLRLSQYRKLYIATPIYHGFGLAALCLATLLGATVYLSKRFDAERASTLISHHRVEVIALVPLMLSRMLQLDPERLTPLRCIISGGAHLTPALAEQAQTRLPGGLFNLYGTSEAGVCTIATPKELHESPGTIGRPIEGLNLRLLNLRGGQPIADGSVVGEIIVRCAWSAQGADSDVATGDLAYRDKNGNYFLCGRIDDMIVSGGENVYPIELENVLITHPAVRECLVAGVEDAEFGQRLKAWVTITPAERIDKFELLSWLKPRVARYAMPVDVVLVEEIPLTAVGKPDVRRLLQQ</sequence>
<gene>
    <name evidence="4" type="ORF">SOASR030_29590</name>
</gene>
<reference evidence="4" key="1">
    <citation type="submission" date="2022-06" db="EMBL/GenBank/DDBJ databases">
        <title>Draft genome sequences of Leminorella grimontii str. JCM5902.</title>
        <authorList>
            <person name="Wakabayashi Y."/>
            <person name="Kojima K."/>
        </authorList>
    </citation>
    <scope>NUCLEOTIDE SEQUENCE</scope>
    <source>
        <strain evidence="4">JCM 5902</strain>
    </source>
</reference>
<evidence type="ECO:0000259" key="2">
    <source>
        <dbReference type="Pfam" id="PF00501"/>
    </source>
</evidence>
<organism evidence="4 5">
    <name type="scientific">Leminorella grimontii</name>
    <dbReference type="NCBI Taxonomy" id="82981"/>
    <lineage>
        <taxon>Bacteria</taxon>
        <taxon>Pseudomonadati</taxon>
        <taxon>Pseudomonadota</taxon>
        <taxon>Gammaproteobacteria</taxon>
        <taxon>Enterobacterales</taxon>
        <taxon>Budviciaceae</taxon>
        <taxon>Leminorella</taxon>
    </lineage>
</organism>
<dbReference type="Proteomes" id="UP001058124">
    <property type="component" value="Unassembled WGS sequence"/>
</dbReference>
<dbReference type="Pfam" id="PF00501">
    <property type="entry name" value="AMP-binding"/>
    <property type="match status" value="1"/>
</dbReference>
<feature type="transmembrane region" description="Helical" evidence="1">
    <location>
        <begin position="224"/>
        <end position="251"/>
    </location>
</feature>
<feature type="domain" description="AMP-dependent synthetase/ligase" evidence="2">
    <location>
        <begin position="39"/>
        <end position="385"/>
    </location>
</feature>
<feature type="domain" description="AMP-binding enzyme C-terminal" evidence="3">
    <location>
        <begin position="425"/>
        <end position="500"/>
    </location>
</feature>
<dbReference type="RefSeq" id="WP_027274970.1">
    <property type="nucleotide sequence ID" value="NZ_BRLH01000009.1"/>
</dbReference>
<keyword evidence="5" id="KW-1185">Reference proteome</keyword>
<comment type="caution">
    <text evidence="4">The sequence shown here is derived from an EMBL/GenBank/DDBJ whole genome shotgun (WGS) entry which is preliminary data.</text>
</comment>
<dbReference type="Pfam" id="PF13193">
    <property type="entry name" value="AMP-binding_C"/>
    <property type="match status" value="1"/>
</dbReference>
<dbReference type="InterPro" id="IPR000873">
    <property type="entry name" value="AMP-dep_synth/lig_dom"/>
</dbReference>
<dbReference type="InterPro" id="IPR050237">
    <property type="entry name" value="ATP-dep_AMP-bd_enzyme"/>
</dbReference>
<evidence type="ECO:0000256" key="1">
    <source>
        <dbReference type="SAM" id="Phobius"/>
    </source>
</evidence>
<evidence type="ECO:0000313" key="4">
    <source>
        <dbReference type="EMBL" id="GKX56847.1"/>
    </source>
</evidence>
<evidence type="ECO:0000313" key="5">
    <source>
        <dbReference type="Proteomes" id="UP001058124"/>
    </source>
</evidence>
<accession>A0AAV5N7Z2</accession>
<dbReference type="InterPro" id="IPR045851">
    <property type="entry name" value="AMP-bd_C_sf"/>
</dbReference>
<proteinExistence type="predicted"/>
<dbReference type="PANTHER" id="PTHR43767">
    <property type="entry name" value="LONG-CHAIN-FATTY-ACID--COA LIGASE"/>
    <property type="match status" value="1"/>
</dbReference>
<keyword evidence="1" id="KW-1133">Transmembrane helix</keyword>
<dbReference type="PANTHER" id="PTHR43767:SF1">
    <property type="entry name" value="NONRIBOSOMAL PEPTIDE SYNTHASE PES1 (EUROFUNG)-RELATED"/>
    <property type="match status" value="1"/>
</dbReference>
<keyword evidence="1" id="KW-0812">Transmembrane</keyword>
<dbReference type="Gene3D" id="3.30.300.30">
    <property type="match status" value="1"/>
</dbReference>
<dbReference type="EMBL" id="BRLH01000009">
    <property type="protein sequence ID" value="GKX56847.1"/>
    <property type="molecule type" value="Genomic_DNA"/>
</dbReference>
<protein>
    <submittedName>
        <fullName evidence="4">AMP-dependent synthetase</fullName>
    </submittedName>
</protein>
<dbReference type="InterPro" id="IPR025110">
    <property type="entry name" value="AMP-bd_C"/>
</dbReference>
<dbReference type="InterPro" id="IPR042099">
    <property type="entry name" value="ANL_N_sf"/>
</dbReference>
<dbReference type="Gene3D" id="3.40.50.12780">
    <property type="entry name" value="N-terminal domain of ligase-like"/>
    <property type="match status" value="1"/>
</dbReference>
<dbReference type="AlphaFoldDB" id="A0AAV5N7Z2"/>
<dbReference type="GO" id="GO:0016878">
    <property type="term" value="F:acid-thiol ligase activity"/>
    <property type="evidence" value="ECO:0007669"/>
    <property type="project" value="UniProtKB-ARBA"/>
</dbReference>
<name>A0AAV5N7Z2_9GAMM</name>
<evidence type="ECO:0000259" key="3">
    <source>
        <dbReference type="Pfam" id="PF13193"/>
    </source>
</evidence>